<evidence type="ECO:0000256" key="3">
    <source>
        <dbReference type="ARBA" id="ARBA00022516"/>
    </source>
</evidence>
<evidence type="ECO:0000256" key="5">
    <source>
        <dbReference type="ARBA" id="ARBA00022723"/>
    </source>
</evidence>
<evidence type="ECO:0000256" key="8">
    <source>
        <dbReference type="ARBA" id="ARBA00022833"/>
    </source>
</evidence>
<keyword evidence="12 14" id="KW-0472">Membrane</keyword>
<evidence type="ECO:0000313" key="17">
    <source>
        <dbReference type="Proteomes" id="UP000199233"/>
    </source>
</evidence>
<evidence type="ECO:0000256" key="12">
    <source>
        <dbReference type="ARBA" id="ARBA00023136"/>
    </source>
</evidence>
<evidence type="ECO:0000259" key="15">
    <source>
        <dbReference type="Pfam" id="PF04116"/>
    </source>
</evidence>
<dbReference type="PANTHER" id="PTHR12863">
    <property type="entry name" value="FATTY ACID HYDROXYLASE"/>
    <property type="match status" value="1"/>
</dbReference>
<dbReference type="OrthoDB" id="5291370at2"/>
<name>A0A1H9FTD2_9GAMM</name>
<dbReference type="Pfam" id="PF04116">
    <property type="entry name" value="FA_hydroxylase"/>
    <property type="match status" value="1"/>
</dbReference>
<keyword evidence="13" id="KW-0275">Fatty acid biosynthesis</keyword>
<accession>A0A1H9FTD2</accession>
<keyword evidence="8" id="KW-0862">Zinc</keyword>
<keyword evidence="5" id="KW-0479">Metal-binding</keyword>
<evidence type="ECO:0000256" key="7">
    <source>
        <dbReference type="ARBA" id="ARBA00022832"/>
    </source>
</evidence>
<comment type="subcellular location">
    <subcellularLocation>
        <location evidence="2">Endoplasmic reticulum membrane</location>
        <topology evidence="2">Multi-pass membrane protein</topology>
    </subcellularLocation>
</comment>
<keyword evidence="7" id="KW-0276">Fatty acid metabolism</keyword>
<dbReference type="PANTHER" id="PTHR12863:SF1">
    <property type="entry name" value="FATTY ACID 2-HYDROXYLASE"/>
    <property type="match status" value="1"/>
</dbReference>
<evidence type="ECO:0000256" key="11">
    <source>
        <dbReference type="ARBA" id="ARBA00023098"/>
    </source>
</evidence>
<dbReference type="InterPro" id="IPR014430">
    <property type="entry name" value="Scs7"/>
</dbReference>
<evidence type="ECO:0000256" key="13">
    <source>
        <dbReference type="ARBA" id="ARBA00023160"/>
    </source>
</evidence>
<feature type="transmembrane region" description="Helical" evidence="14">
    <location>
        <begin position="12"/>
        <end position="34"/>
    </location>
</feature>
<keyword evidence="3" id="KW-0444">Lipid biosynthesis</keyword>
<comment type="cofactor">
    <cofactor evidence="1">
        <name>Zn(2+)</name>
        <dbReference type="ChEBI" id="CHEBI:29105"/>
    </cofactor>
</comment>
<feature type="transmembrane region" description="Helical" evidence="14">
    <location>
        <begin position="110"/>
        <end position="130"/>
    </location>
</feature>
<dbReference type="STRING" id="489703.SAMN04488038_10693"/>
<dbReference type="AlphaFoldDB" id="A0A1H9FTD2"/>
<keyword evidence="6" id="KW-0256">Endoplasmic reticulum</keyword>
<dbReference type="Proteomes" id="UP000199233">
    <property type="component" value="Unassembled WGS sequence"/>
</dbReference>
<feature type="transmembrane region" description="Helical" evidence="14">
    <location>
        <begin position="83"/>
        <end position="104"/>
    </location>
</feature>
<evidence type="ECO:0000256" key="6">
    <source>
        <dbReference type="ARBA" id="ARBA00022824"/>
    </source>
</evidence>
<evidence type="ECO:0000256" key="4">
    <source>
        <dbReference type="ARBA" id="ARBA00022692"/>
    </source>
</evidence>
<feature type="domain" description="Fatty acid hydroxylase" evidence="15">
    <location>
        <begin position="47"/>
        <end position="179"/>
    </location>
</feature>
<dbReference type="GO" id="GO:0005506">
    <property type="term" value="F:iron ion binding"/>
    <property type="evidence" value="ECO:0007669"/>
    <property type="project" value="InterPro"/>
</dbReference>
<dbReference type="GO" id="GO:0016020">
    <property type="term" value="C:membrane"/>
    <property type="evidence" value="ECO:0007669"/>
    <property type="project" value="InterPro"/>
</dbReference>
<dbReference type="RefSeq" id="WP_093284817.1">
    <property type="nucleotide sequence ID" value="NZ_FOFS01000006.1"/>
</dbReference>
<organism evidence="16 17">
    <name type="scientific">Solimonas aquatica</name>
    <dbReference type="NCBI Taxonomy" id="489703"/>
    <lineage>
        <taxon>Bacteria</taxon>
        <taxon>Pseudomonadati</taxon>
        <taxon>Pseudomonadota</taxon>
        <taxon>Gammaproteobacteria</taxon>
        <taxon>Nevskiales</taxon>
        <taxon>Nevskiaceae</taxon>
        <taxon>Solimonas</taxon>
    </lineage>
</organism>
<reference evidence="16 17" key="1">
    <citation type="submission" date="2016-10" db="EMBL/GenBank/DDBJ databases">
        <authorList>
            <person name="de Groot N.N."/>
        </authorList>
    </citation>
    <scope>NUCLEOTIDE SEQUENCE [LARGE SCALE GENOMIC DNA]</scope>
    <source>
        <strain evidence="16 17">DSM 25927</strain>
    </source>
</reference>
<keyword evidence="10" id="KW-0560">Oxidoreductase</keyword>
<sequence length="183" mass="20695">MRLFALEHGKVAYYADFALYGSALAVLTTLLLVAGPRGQAAGLCALVLLGLCTWSLMEYLVHRFILHGMQPFRRWHAEHHRRPTALVGAPTVLSAMLFVMLVFLPAAALAGRWQACALLLGVLIGYQSYAMTHHAIHLWRSNQAWLQRRRRWHGLHHRRGGQATHYGVTTAFWDQLFGSDERN</sequence>
<evidence type="ECO:0000256" key="10">
    <source>
        <dbReference type="ARBA" id="ARBA00023002"/>
    </source>
</evidence>
<protein>
    <submittedName>
        <fullName evidence="16">Fatty acid hydroxylase superfamily protein</fullName>
    </submittedName>
</protein>
<dbReference type="GO" id="GO:0006633">
    <property type="term" value="P:fatty acid biosynthetic process"/>
    <property type="evidence" value="ECO:0007669"/>
    <property type="project" value="UniProtKB-KW"/>
</dbReference>
<evidence type="ECO:0000313" key="16">
    <source>
        <dbReference type="EMBL" id="SEQ41180.1"/>
    </source>
</evidence>
<keyword evidence="9 14" id="KW-1133">Transmembrane helix</keyword>
<proteinExistence type="predicted"/>
<evidence type="ECO:0000256" key="2">
    <source>
        <dbReference type="ARBA" id="ARBA00004477"/>
    </source>
</evidence>
<dbReference type="EMBL" id="FOFS01000006">
    <property type="protein sequence ID" value="SEQ41180.1"/>
    <property type="molecule type" value="Genomic_DNA"/>
</dbReference>
<keyword evidence="4 14" id="KW-0812">Transmembrane</keyword>
<evidence type="ECO:0000256" key="14">
    <source>
        <dbReference type="SAM" id="Phobius"/>
    </source>
</evidence>
<keyword evidence="17" id="KW-1185">Reference proteome</keyword>
<evidence type="ECO:0000256" key="1">
    <source>
        <dbReference type="ARBA" id="ARBA00001947"/>
    </source>
</evidence>
<evidence type="ECO:0000256" key="9">
    <source>
        <dbReference type="ARBA" id="ARBA00022989"/>
    </source>
</evidence>
<dbReference type="InterPro" id="IPR006694">
    <property type="entry name" value="Fatty_acid_hydroxylase"/>
</dbReference>
<gene>
    <name evidence="16" type="ORF">SAMN04488038_10693</name>
</gene>
<keyword evidence="11" id="KW-0443">Lipid metabolism</keyword>
<feature type="transmembrane region" description="Helical" evidence="14">
    <location>
        <begin position="40"/>
        <end position="62"/>
    </location>
</feature>
<dbReference type="GO" id="GO:0080132">
    <property type="term" value="F:fatty acid 2-hydroxylase activity"/>
    <property type="evidence" value="ECO:0007669"/>
    <property type="project" value="InterPro"/>
</dbReference>